<name>A0ABU1F5A5_9RHOB</name>
<reference evidence="2 3" key="1">
    <citation type="submission" date="2023-09" db="EMBL/GenBank/DDBJ databases">
        <title>Xinfangfangia sedmenti sp. nov., isolated the sedment.</title>
        <authorList>
            <person name="Xu L."/>
        </authorList>
    </citation>
    <scope>NUCLEOTIDE SEQUENCE [LARGE SCALE GENOMIC DNA]</scope>
    <source>
        <strain evidence="2 3">LG-4</strain>
    </source>
</reference>
<evidence type="ECO:0000313" key="2">
    <source>
        <dbReference type="EMBL" id="MDR5652057.1"/>
    </source>
</evidence>
<comment type="caution">
    <text evidence="2">The sequence shown here is derived from an EMBL/GenBank/DDBJ whole genome shotgun (WGS) entry which is preliminary data.</text>
</comment>
<dbReference type="Proteomes" id="UP001247754">
    <property type="component" value="Unassembled WGS sequence"/>
</dbReference>
<proteinExistence type="predicted"/>
<accession>A0ABU1F5A5</accession>
<sequence>MQRKRTLVVIANEKAARILANEGVGKGLAVCADLDATDYGDTDQSVTDRAGRGATPFGHGRHAMDDTRQTERDQERVAFAAHVMTAAETEWEKGYDRLVIAAGPKMLGELRTRLPAAMQDRLAADLPKDLVKIPVQDLPAHFADLIVL</sequence>
<dbReference type="RefSeq" id="WP_310456302.1">
    <property type="nucleotide sequence ID" value="NZ_JAVKPH010000004.1"/>
</dbReference>
<feature type="region of interest" description="Disordered" evidence="1">
    <location>
        <begin position="43"/>
        <end position="68"/>
    </location>
</feature>
<organism evidence="2 3">
    <name type="scientific">Ruixingdingia sedimenti</name>
    <dbReference type="NCBI Taxonomy" id="3073604"/>
    <lineage>
        <taxon>Bacteria</taxon>
        <taxon>Pseudomonadati</taxon>
        <taxon>Pseudomonadota</taxon>
        <taxon>Alphaproteobacteria</taxon>
        <taxon>Rhodobacterales</taxon>
        <taxon>Paracoccaceae</taxon>
        <taxon>Ruixingdingia</taxon>
    </lineage>
</organism>
<protein>
    <submittedName>
        <fullName evidence="2">Host attachment protein</fullName>
    </submittedName>
</protein>
<gene>
    <name evidence="2" type="ORF">RGD00_05560</name>
</gene>
<dbReference type="Pfam" id="PF18856">
    <property type="entry name" value="baeRF_family12"/>
    <property type="match status" value="1"/>
</dbReference>
<evidence type="ECO:0000256" key="1">
    <source>
        <dbReference type="SAM" id="MobiDB-lite"/>
    </source>
</evidence>
<dbReference type="InterPro" id="IPR041374">
    <property type="entry name" value="BaeRF_family12"/>
</dbReference>
<keyword evidence="3" id="KW-1185">Reference proteome</keyword>
<evidence type="ECO:0000313" key="3">
    <source>
        <dbReference type="Proteomes" id="UP001247754"/>
    </source>
</evidence>
<dbReference type="EMBL" id="JAVKPH010000004">
    <property type="protein sequence ID" value="MDR5652057.1"/>
    <property type="molecule type" value="Genomic_DNA"/>
</dbReference>